<accession>A0A022Q8Z3</accession>
<keyword evidence="2" id="KW-1185">Reference proteome</keyword>
<evidence type="ECO:0000313" key="2">
    <source>
        <dbReference type="Proteomes" id="UP000030748"/>
    </source>
</evidence>
<protein>
    <submittedName>
        <fullName evidence="1">Uncharacterized protein</fullName>
    </submittedName>
</protein>
<gene>
    <name evidence="1" type="ORF">MIMGU_mgv1a016913mg</name>
</gene>
<proteinExistence type="predicted"/>
<reference evidence="1 2" key="1">
    <citation type="journal article" date="2013" name="Proc. Natl. Acad. Sci. U.S.A.">
        <title>Fine-scale variation in meiotic recombination in Mimulus inferred from population shotgun sequencing.</title>
        <authorList>
            <person name="Hellsten U."/>
            <person name="Wright K.M."/>
            <person name="Jenkins J."/>
            <person name="Shu S."/>
            <person name="Yuan Y."/>
            <person name="Wessler S.R."/>
            <person name="Schmutz J."/>
            <person name="Willis J.H."/>
            <person name="Rokhsar D.S."/>
        </authorList>
    </citation>
    <scope>NUCLEOTIDE SEQUENCE [LARGE SCALE GENOMIC DNA]</scope>
    <source>
        <strain evidence="2">cv. DUN x IM62</strain>
    </source>
</reference>
<dbReference type="AlphaFoldDB" id="A0A022Q8Z3"/>
<dbReference type="Proteomes" id="UP000030748">
    <property type="component" value="Unassembled WGS sequence"/>
</dbReference>
<evidence type="ECO:0000313" key="1">
    <source>
        <dbReference type="EMBL" id="EYU22940.1"/>
    </source>
</evidence>
<name>A0A022Q8Z3_ERYGU</name>
<dbReference type="EMBL" id="KI632191">
    <property type="protein sequence ID" value="EYU22940.1"/>
    <property type="molecule type" value="Genomic_DNA"/>
</dbReference>
<sequence>MFIAHKLIFFYAPYFDITTTNYKLFDILRALRLSLRVFHIPITRALVFVPISARRHTMTLVTTYSAILEAPVPPPGLGATDLTSRVAKIRAIIFRHCCRGK</sequence>
<organism evidence="1 2">
    <name type="scientific">Erythranthe guttata</name>
    <name type="common">Yellow monkey flower</name>
    <name type="synonym">Mimulus guttatus</name>
    <dbReference type="NCBI Taxonomy" id="4155"/>
    <lineage>
        <taxon>Eukaryota</taxon>
        <taxon>Viridiplantae</taxon>
        <taxon>Streptophyta</taxon>
        <taxon>Embryophyta</taxon>
        <taxon>Tracheophyta</taxon>
        <taxon>Spermatophyta</taxon>
        <taxon>Magnoliopsida</taxon>
        <taxon>eudicotyledons</taxon>
        <taxon>Gunneridae</taxon>
        <taxon>Pentapetalae</taxon>
        <taxon>asterids</taxon>
        <taxon>lamiids</taxon>
        <taxon>Lamiales</taxon>
        <taxon>Phrymaceae</taxon>
        <taxon>Erythranthe</taxon>
    </lineage>
</organism>